<name>A0A426XVN9_ENSVE</name>
<evidence type="ECO:0000313" key="3">
    <source>
        <dbReference type="Proteomes" id="UP000287651"/>
    </source>
</evidence>
<protein>
    <recommendedName>
        <fullName evidence="4">Transmembrane protein</fullName>
    </recommendedName>
</protein>
<evidence type="ECO:0008006" key="4">
    <source>
        <dbReference type="Google" id="ProtNLM"/>
    </source>
</evidence>
<accession>A0A426XVN9</accession>
<dbReference type="PANTHER" id="PTHR31963">
    <property type="entry name" value="RAS GUANINE NUCLEOTIDE EXCHANGE FACTOR K"/>
    <property type="match status" value="1"/>
</dbReference>
<dbReference type="Pfam" id="PF12056">
    <property type="entry name" value="DUF3537"/>
    <property type="match status" value="1"/>
</dbReference>
<keyword evidence="1" id="KW-0472">Membrane</keyword>
<comment type="caution">
    <text evidence="2">The sequence shown here is derived from an EMBL/GenBank/DDBJ whole genome shotgun (WGS) entry which is preliminary data.</text>
</comment>
<sequence length="91" mass="10110">MTEGCIVVEATNSSSIEPLLPSRASYACSLSRAGDKLRSFRSCLKWMCVDQSKARHAMVSWSLFLLGIFVPTVSHFVLLYAPTHRAYDVVV</sequence>
<proteinExistence type="predicted"/>
<dbReference type="Proteomes" id="UP000287651">
    <property type="component" value="Unassembled WGS sequence"/>
</dbReference>
<keyword evidence="1" id="KW-1133">Transmembrane helix</keyword>
<dbReference type="AlphaFoldDB" id="A0A426XVN9"/>
<dbReference type="PANTHER" id="PTHR31963:SF29">
    <property type="entry name" value="OS02G0566400 PROTEIN"/>
    <property type="match status" value="1"/>
</dbReference>
<reference evidence="2 3" key="1">
    <citation type="journal article" date="2014" name="Agronomy (Basel)">
        <title>A Draft Genome Sequence for Ensete ventricosum, the Drought-Tolerant Tree Against Hunger.</title>
        <authorList>
            <person name="Harrison J."/>
            <person name="Moore K.A."/>
            <person name="Paszkiewicz K."/>
            <person name="Jones T."/>
            <person name="Grant M."/>
            <person name="Ambacheew D."/>
            <person name="Muzemil S."/>
            <person name="Studholme D.J."/>
        </authorList>
    </citation>
    <scope>NUCLEOTIDE SEQUENCE [LARGE SCALE GENOMIC DNA]</scope>
</reference>
<dbReference type="EMBL" id="AMZH03017060">
    <property type="protein sequence ID" value="RRT43559.1"/>
    <property type="molecule type" value="Genomic_DNA"/>
</dbReference>
<organism evidence="2 3">
    <name type="scientific">Ensete ventricosum</name>
    <name type="common">Abyssinian banana</name>
    <name type="synonym">Musa ensete</name>
    <dbReference type="NCBI Taxonomy" id="4639"/>
    <lineage>
        <taxon>Eukaryota</taxon>
        <taxon>Viridiplantae</taxon>
        <taxon>Streptophyta</taxon>
        <taxon>Embryophyta</taxon>
        <taxon>Tracheophyta</taxon>
        <taxon>Spermatophyta</taxon>
        <taxon>Magnoliopsida</taxon>
        <taxon>Liliopsida</taxon>
        <taxon>Zingiberales</taxon>
        <taxon>Musaceae</taxon>
        <taxon>Ensete</taxon>
    </lineage>
</organism>
<feature type="transmembrane region" description="Helical" evidence="1">
    <location>
        <begin position="61"/>
        <end position="81"/>
    </location>
</feature>
<dbReference type="InterPro" id="IPR021924">
    <property type="entry name" value="DUF3537"/>
</dbReference>
<evidence type="ECO:0000313" key="2">
    <source>
        <dbReference type="EMBL" id="RRT43559.1"/>
    </source>
</evidence>
<gene>
    <name evidence="2" type="ORF">B296_00047367</name>
</gene>
<keyword evidence="1" id="KW-0812">Transmembrane</keyword>
<evidence type="ECO:0000256" key="1">
    <source>
        <dbReference type="SAM" id="Phobius"/>
    </source>
</evidence>